<feature type="region of interest" description="Disordered" evidence="1">
    <location>
        <begin position="909"/>
        <end position="1027"/>
    </location>
</feature>
<feature type="compositionally biased region" description="Pro residues" evidence="1">
    <location>
        <begin position="952"/>
        <end position="969"/>
    </location>
</feature>
<sequence>MRRSSLHSHTRSDSKGKVSIDSTDSRSSVVFNDPFATSPHNGRASDTPTSRPSSRPSTSEDSHSKRSRSSILVQASDALNFRFRRRRKSLRQHPPAPIILPGVMEICAPRRDEEVEERERLRDAAAQSIGLGPDILQSSLSRGGSIDEADEDAEAGLDGDFEMISPPLTFRRSARSSSVSSMPAPGPHLNIRPQTGSLRPSLTHMRTRSTTPASSIPTFPATLSALEPSTVMAAVLPKYYPPPSLRIFALTKQWKTRCLILSSPAPISIRGHTPVSYLHLFKSPALEEREMERLEINEDSVVFVADEDVGGRKGVVKVGGVDIGTSRKETNLEVGGQTMWFLQIADPLDAQRWIAAIKSVILSQRSMRAGLGVSTHPEGNEPKGDMDVMLTMRAQGFISSPTPRRATLPEFSGLRARTTSPFQPVVAPEPTLRSSPMSVRSQARSVSAFKGLFTGSTRPKSPPRSTSANSKLRNTDDSFGAMGDNLLIMTRSNGSGDLTMSPSSHSHPRSASILTGITSRISVPSPIISAADQIVTDRSSVDWSVHADTNRQTPVMSDGSLSPLQPPPHRKTSVSNGPKPSSDGAVVYKHETANGNIAGNFGIGTWPIEEATTPPPTSPTLTSTSIGSPEQRGRAGSMTSVSTAASVELGGPNRWSRQAILPHPLTPPSRPPPAVPDAQSTHDSSPVSKAQIQYPYFRERASSSRSSTNNSPISGASAQPKRESNSSSVSTSTASTTYSRFSIPRRSTSQRRSVPPPPPRPAPTFAPPPPPSSRSSPPPSPVTARPAKSTFRDSIAQQSTMLSLSSPKPPPSSSLPPRPDEKTYHSHRRTSSSDGKSSTTDSHHSIPTFFRKPAGPRYPPPSGPLPPPPPAPSPTPVSRHASIKQRLRILSAPSAAPSIHSFTSSAHATMQCFTPPNPNIDPYAPHPSTPIAAPITMDPNYLSLSSPEPEPEPSPRSPDRPPAPEPFPDSPEITSLSPPPRRGSRQISVIERERLNAETATNKESTVERPVRRGSLSSSVVSLIVAA</sequence>
<feature type="compositionally biased region" description="Polar residues" evidence="1">
    <location>
        <begin position="678"/>
        <end position="691"/>
    </location>
</feature>
<evidence type="ECO:0000313" key="3">
    <source>
        <dbReference type="Proteomes" id="UP000054166"/>
    </source>
</evidence>
<evidence type="ECO:0008006" key="4">
    <source>
        <dbReference type="Google" id="ProtNLM"/>
    </source>
</evidence>
<reference evidence="2 3" key="1">
    <citation type="submission" date="2014-04" db="EMBL/GenBank/DDBJ databases">
        <authorList>
            <consortium name="DOE Joint Genome Institute"/>
            <person name="Kuo A."/>
            <person name="Tarkka M."/>
            <person name="Buscot F."/>
            <person name="Kohler A."/>
            <person name="Nagy L.G."/>
            <person name="Floudas D."/>
            <person name="Copeland A."/>
            <person name="Barry K.W."/>
            <person name="Cichocki N."/>
            <person name="Veneault-Fourrey C."/>
            <person name="LaButti K."/>
            <person name="Lindquist E.A."/>
            <person name="Lipzen A."/>
            <person name="Lundell T."/>
            <person name="Morin E."/>
            <person name="Murat C."/>
            <person name="Sun H."/>
            <person name="Tunlid A."/>
            <person name="Henrissat B."/>
            <person name="Grigoriev I.V."/>
            <person name="Hibbett D.S."/>
            <person name="Martin F."/>
            <person name="Nordberg H.P."/>
            <person name="Cantor M.N."/>
            <person name="Hua S.X."/>
        </authorList>
    </citation>
    <scope>NUCLEOTIDE SEQUENCE [LARGE SCALE GENOMIC DNA]</scope>
    <source>
        <strain evidence="2 3">F 1598</strain>
    </source>
</reference>
<dbReference type="AlphaFoldDB" id="A0A0C3CHX2"/>
<organism evidence="2 3">
    <name type="scientific">Piloderma croceum (strain F 1598)</name>
    <dbReference type="NCBI Taxonomy" id="765440"/>
    <lineage>
        <taxon>Eukaryota</taxon>
        <taxon>Fungi</taxon>
        <taxon>Dikarya</taxon>
        <taxon>Basidiomycota</taxon>
        <taxon>Agaricomycotina</taxon>
        <taxon>Agaricomycetes</taxon>
        <taxon>Agaricomycetidae</taxon>
        <taxon>Atheliales</taxon>
        <taxon>Atheliaceae</taxon>
        <taxon>Piloderma</taxon>
    </lineage>
</organism>
<feature type="compositionally biased region" description="Pro residues" evidence="1">
    <location>
        <begin position="664"/>
        <end position="675"/>
    </location>
</feature>
<dbReference type="InParanoid" id="A0A0C3CHX2"/>
<dbReference type="Proteomes" id="UP000054166">
    <property type="component" value="Unassembled WGS sequence"/>
</dbReference>
<keyword evidence="3" id="KW-1185">Reference proteome</keyword>
<feature type="compositionally biased region" description="Low complexity" evidence="1">
    <location>
        <begin position="619"/>
        <end position="629"/>
    </location>
</feature>
<dbReference type="OrthoDB" id="3256387at2759"/>
<feature type="compositionally biased region" description="Low complexity" evidence="1">
    <location>
        <begin position="1015"/>
        <end position="1027"/>
    </location>
</feature>
<name>A0A0C3CHX2_PILCF</name>
<feature type="region of interest" description="Disordered" evidence="1">
    <location>
        <begin position="549"/>
        <end position="586"/>
    </location>
</feature>
<feature type="region of interest" description="Disordered" evidence="1">
    <location>
        <begin position="450"/>
        <end position="511"/>
    </location>
</feature>
<feature type="compositionally biased region" description="Low complexity" evidence="1">
    <location>
        <begin position="456"/>
        <end position="467"/>
    </location>
</feature>
<protein>
    <recommendedName>
        <fullName evidence="4">PH domain-containing protein</fullName>
    </recommendedName>
</protein>
<reference evidence="3" key="2">
    <citation type="submission" date="2015-01" db="EMBL/GenBank/DDBJ databases">
        <title>Evolutionary Origins and Diversification of the Mycorrhizal Mutualists.</title>
        <authorList>
            <consortium name="DOE Joint Genome Institute"/>
            <consortium name="Mycorrhizal Genomics Consortium"/>
            <person name="Kohler A."/>
            <person name="Kuo A."/>
            <person name="Nagy L.G."/>
            <person name="Floudas D."/>
            <person name="Copeland A."/>
            <person name="Barry K.W."/>
            <person name="Cichocki N."/>
            <person name="Veneault-Fourrey C."/>
            <person name="LaButti K."/>
            <person name="Lindquist E.A."/>
            <person name="Lipzen A."/>
            <person name="Lundell T."/>
            <person name="Morin E."/>
            <person name="Murat C."/>
            <person name="Riley R."/>
            <person name="Ohm R."/>
            <person name="Sun H."/>
            <person name="Tunlid A."/>
            <person name="Henrissat B."/>
            <person name="Grigoriev I.V."/>
            <person name="Hibbett D.S."/>
            <person name="Martin F."/>
        </authorList>
    </citation>
    <scope>NUCLEOTIDE SEQUENCE [LARGE SCALE GENOMIC DNA]</scope>
    <source>
        <strain evidence="3">F 1598</strain>
    </source>
</reference>
<dbReference type="EMBL" id="KN832975">
    <property type="protein sequence ID" value="KIM89387.1"/>
    <property type="molecule type" value="Genomic_DNA"/>
</dbReference>
<feature type="region of interest" description="Disordered" evidence="1">
    <location>
        <begin position="172"/>
        <end position="198"/>
    </location>
</feature>
<feature type="compositionally biased region" description="Polar residues" evidence="1">
    <location>
        <begin position="490"/>
        <end position="500"/>
    </location>
</feature>
<gene>
    <name evidence="2" type="ORF">PILCRDRAFT_813315</name>
</gene>
<dbReference type="HOGENOM" id="CLU_004467_0_0_1"/>
<feature type="compositionally biased region" description="Polar residues" evidence="1">
    <location>
        <begin position="20"/>
        <end position="30"/>
    </location>
</feature>
<dbReference type="STRING" id="765440.A0A0C3CHX2"/>
<feature type="compositionally biased region" description="Pro residues" evidence="1">
    <location>
        <begin position="754"/>
        <end position="781"/>
    </location>
</feature>
<feature type="compositionally biased region" description="Pro residues" evidence="1">
    <location>
        <begin position="807"/>
        <end position="817"/>
    </location>
</feature>
<feature type="compositionally biased region" description="Low complexity" evidence="1">
    <location>
        <begin position="501"/>
        <end position="511"/>
    </location>
</feature>
<accession>A0A0C3CHX2</accession>
<evidence type="ECO:0000313" key="2">
    <source>
        <dbReference type="EMBL" id="KIM89387.1"/>
    </source>
</evidence>
<proteinExistence type="predicted"/>
<evidence type="ECO:0000256" key="1">
    <source>
        <dbReference type="SAM" id="MobiDB-lite"/>
    </source>
</evidence>
<feature type="compositionally biased region" description="Pro residues" evidence="1">
    <location>
        <begin position="915"/>
        <end position="928"/>
    </location>
</feature>
<feature type="compositionally biased region" description="Pro residues" evidence="1">
    <location>
        <begin position="856"/>
        <end position="875"/>
    </location>
</feature>
<feature type="region of interest" description="Disordered" evidence="1">
    <location>
        <begin position="657"/>
        <end position="894"/>
    </location>
</feature>
<feature type="compositionally biased region" description="Low complexity" evidence="1">
    <location>
        <begin position="45"/>
        <end position="57"/>
    </location>
</feature>
<feature type="compositionally biased region" description="Polar residues" evidence="1">
    <location>
        <begin position="550"/>
        <end position="563"/>
    </location>
</feature>
<feature type="compositionally biased region" description="Low complexity" evidence="1">
    <location>
        <begin position="725"/>
        <end position="753"/>
    </location>
</feature>
<feature type="compositionally biased region" description="Low complexity" evidence="1">
    <location>
        <begin position="703"/>
        <end position="714"/>
    </location>
</feature>
<feature type="region of interest" description="Disordered" evidence="1">
    <location>
        <begin position="600"/>
        <end position="645"/>
    </location>
</feature>
<feature type="region of interest" description="Disordered" evidence="1">
    <location>
        <begin position="1"/>
        <end position="71"/>
    </location>
</feature>